<evidence type="ECO:0000313" key="3">
    <source>
        <dbReference type="Proteomes" id="UP000275408"/>
    </source>
</evidence>
<evidence type="ECO:0000313" key="2">
    <source>
        <dbReference type="EMBL" id="RMX37887.1"/>
    </source>
</evidence>
<accession>A0A3M6T914</accession>
<feature type="region of interest" description="Disordered" evidence="1">
    <location>
        <begin position="627"/>
        <end position="671"/>
    </location>
</feature>
<feature type="compositionally biased region" description="Basic and acidic residues" evidence="1">
    <location>
        <begin position="631"/>
        <end position="647"/>
    </location>
</feature>
<dbReference type="EMBL" id="RCHS01004067">
    <property type="protein sequence ID" value="RMX37887.1"/>
    <property type="molecule type" value="Genomic_DNA"/>
</dbReference>
<reference evidence="2 3" key="1">
    <citation type="journal article" date="2018" name="Sci. Rep.">
        <title>Comparative analysis of the Pocillopora damicornis genome highlights role of immune system in coral evolution.</title>
        <authorList>
            <person name="Cunning R."/>
            <person name="Bay R.A."/>
            <person name="Gillette P."/>
            <person name="Baker A.C."/>
            <person name="Traylor-Knowles N."/>
        </authorList>
    </citation>
    <scope>NUCLEOTIDE SEQUENCE [LARGE SCALE GENOMIC DNA]</scope>
    <source>
        <strain evidence="2">RSMAS</strain>
        <tissue evidence="2">Whole animal</tissue>
    </source>
</reference>
<dbReference type="AlphaFoldDB" id="A0A3M6T914"/>
<proteinExistence type="predicted"/>
<evidence type="ECO:0000256" key="1">
    <source>
        <dbReference type="SAM" id="MobiDB-lite"/>
    </source>
</evidence>
<sequence length="743" mass="85592">MENVGGTYRLKIDNAGIDGSYRSGRENAFYLHVDIAKAFNLIMPIQDGKHDSFYQGYELTSHVAVEHFRDPISQTLTWLDATKLSEIIDAGEAGFKPEGHSSSSKFVKFECSVNWYFYELGNAYHSPMYQKRPLYVYTDLVQTQFMGRSETDLLREVEYDCSAQGDILKNSYEPQNLQFIPVRKNVFDTIEIGISEVDGTQTEFVGNSHENTKASPINKNPRRIAYTFLCVHVVMNFYLTLPSNASTQFYSENNPGHNKVKLPRNIFLLENDWEVALASISFPDMVPRVDDFIDAQVPIVVRLLVHTKVTDVHGDPIAIATDKKGNTQYWHVVKCNAVVDLQKADCAVFPTTVRSGYEIWSRFINLVTNQMYQEMKDIYDYGAGYMYNRGRRFDGWTDASGKGKFSHFEWVQNADRYDLKIKNEHVHYMDVFDPDYIQPPPPADSRTKEALTKRWFSSSHVDIELELAKKFHLVEEKTKSDGTKITCLSSSVRIEHFRDPNLNLWKSLDDLWEVVDVQWNVVKGRYVRFLAYVNWYFSGLNEKIYHTYADPKRTLFVYTDLTQTQIVGGTETDLLREVSFTNNEKRKYLFKLLHLQYLPVRKNVFDSVEVGISETDGLPQKLLKRILSEVTPKREPPSKRGPKKELKTAPPVPVKRPPSSHEDPWDALPFAQGEPELDVESTLKKNLRKMHKIAAKYKKTPREVKQLKPAKGWTSWDPSGKKKKKRKSLLGSVAKKLSFVDDN</sequence>
<gene>
    <name evidence="2" type="ORF">pdam_00007101</name>
</gene>
<protein>
    <submittedName>
        <fullName evidence="2">Uncharacterized protein</fullName>
    </submittedName>
</protein>
<dbReference type="Proteomes" id="UP000275408">
    <property type="component" value="Unassembled WGS sequence"/>
</dbReference>
<keyword evidence="3" id="KW-1185">Reference proteome</keyword>
<organism evidence="2 3">
    <name type="scientific">Pocillopora damicornis</name>
    <name type="common">Cauliflower coral</name>
    <name type="synonym">Millepora damicornis</name>
    <dbReference type="NCBI Taxonomy" id="46731"/>
    <lineage>
        <taxon>Eukaryota</taxon>
        <taxon>Metazoa</taxon>
        <taxon>Cnidaria</taxon>
        <taxon>Anthozoa</taxon>
        <taxon>Hexacorallia</taxon>
        <taxon>Scleractinia</taxon>
        <taxon>Astrocoeniina</taxon>
        <taxon>Pocilloporidae</taxon>
        <taxon>Pocillopora</taxon>
    </lineage>
</organism>
<comment type="caution">
    <text evidence="2">The sequence shown here is derived from an EMBL/GenBank/DDBJ whole genome shotgun (WGS) entry which is preliminary data.</text>
</comment>
<feature type="region of interest" description="Disordered" evidence="1">
    <location>
        <begin position="694"/>
        <end position="743"/>
    </location>
</feature>
<name>A0A3M6T914_POCDA</name>